<accession>A0ABS2RI96</accession>
<gene>
    <name evidence="1" type="ORF">JOE57_001637</name>
</gene>
<dbReference type="Gene3D" id="3.40.960.10">
    <property type="entry name" value="VSR Endonuclease"/>
    <property type="match status" value="1"/>
</dbReference>
<name>A0ABS2RI96_9ACTN</name>
<keyword evidence="2" id="KW-1185">Reference proteome</keyword>
<sequence>MYRREPLPEALKIIASSQAGVLTRRQAREHGLGDSQIQRLLRQQNWHRLDCGLYLTEGDRPSWSQYAWAGVLLGGEGARLARESAGAMYGLCQRSLPIVVSVPHERGVASRRWAQFVRERPHPGSRNFTGRPPRTPIEETVLDLCQDADEQSLVALVTTATQRLTTPFKLTRALDQRQRIAQRRLLRDMLTETADGVRSPLEYRYRNGVERPHRLPRPARQLRLPSGRVADCGYPAFRLLIELDGIAWHSGAAAFRDWRRDNRHSEDGWQTLRYGWRDVVSDPCGVAGNVGSVLQVRGWTGTLHRCQHCPR</sequence>
<dbReference type="Proteomes" id="UP000704762">
    <property type="component" value="Unassembled WGS sequence"/>
</dbReference>
<protein>
    <submittedName>
        <fullName evidence="1">Very-short-patch-repair endonuclease</fullName>
    </submittedName>
</protein>
<evidence type="ECO:0000313" key="2">
    <source>
        <dbReference type="Proteomes" id="UP000704762"/>
    </source>
</evidence>
<evidence type="ECO:0000313" key="1">
    <source>
        <dbReference type="EMBL" id="MBM7798716.1"/>
    </source>
</evidence>
<reference evidence="1 2" key="1">
    <citation type="submission" date="2021-01" db="EMBL/GenBank/DDBJ databases">
        <title>Sequencing the genomes of 1000 actinobacteria strains.</title>
        <authorList>
            <person name="Klenk H.-P."/>
        </authorList>
    </citation>
    <scope>NUCLEOTIDE SEQUENCE [LARGE SCALE GENOMIC DNA]</scope>
    <source>
        <strain evidence="1 2">DSM 18662</strain>
    </source>
</reference>
<dbReference type="RefSeq" id="WP_204917229.1">
    <property type="nucleotide sequence ID" value="NZ_BAAAQP010000002.1"/>
</dbReference>
<proteinExistence type="predicted"/>
<comment type="caution">
    <text evidence="1">The sequence shown here is derived from an EMBL/GenBank/DDBJ whole genome shotgun (WGS) entry which is preliminary data.</text>
</comment>
<keyword evidence="1" id="KW-0255">Endonuclease</keyword>
<keyword evidence="1" id="KW-0378">Hydrolase</keyword>
<dbReference type="EMBL" id="JAFBCF010000001">
    <property type="protein sequence ID" value="MBM7798716.1"/>
    <property type="molecule type" value="Genomic_DNA"/>
</dbReference>
<organism evidence="1 2">
    <name type="scientific">Microlunatus panaciterrae</name>
    <dbReference type="NCBI Taxonomy" id="400768"/>
    <lineage>
        <taxon>Bacteria</taxon>
        <taxon>Bacillati</taxon>
        <taxon>Actinomycetota</taxon>
        <taxon>Actinomycetes</taxon>
        <taxon>Propionibacteriales</taxon>
        <taxon>Propionibacteriaceae</taxon>
        <taxon>Microlunatus</taxon>
    </lineage>
</organism>
<dbReference type="GO" id="GO:0004519">
    <property type="term" value="F:endonuclease activity"/>
    <property type="evidence" value="ECO:0007669"/>
    <property type="project" value="UniProtKB-KW"/>
</dbReference>
<keyword evidence="1" id="KW-0540">Nuclease</keyword>